<dbReference type="AlphaFoldDB" id="M2X8Y0"/>
<evidence type="ECO:0000256" key="8">
    <source>
        <dbReference type="ARBA" id="ARBA00023157"/>
    </source>
</evidence>
<comment type="similarity">
    <text evidence="2">Belongs to the VKOR family.</text>
</comment>
<keyword evidence="9" id="KW-0676">Redox-active center</keyword>
<dbReference type="OrthoDB" id="343052at2759"/>
<dbReference type="InterPro" id="IPR036249">
    <property type="entry name" value="Thioredoxin-like_sf"/>
</dbReference>
<gene>
    <name evidence="12" type="ORF">Gasu_60810</name>
</gene>
<evidence type="ECO:0000256" key="9">
    <source>
        <dbReference type="ARBA" id="ARBA00023284"/>
    </source>
</evidence>
<dbReference type="Pfam" id="PF07884">
    <property type="entry name" value="VKOR"/>
    <property type="match status" value="1"/>
</dbReference>
<evidence type="ECO:0000256" key="7">
    <source>
        <dbReference type="ARBA" id="ARBA00023136"/>
    </source>
</evidence>
<dbReference type="Gene3D" id="3.40.30.10">
    <property type="entry name" value="Glutaredoxin"/>
    <property type="match status" value="1"/>
</dbReference>
<feature type="transmembrane region" description="Helical" evidence="10">
    <location>
        <begin position="212"/>
        <end position="236"/>
    </location>
</feature>
<dbReference type="eggNOG" id="ENOG502QRER">
    <property type="taxonomic scope" value="Eukaryota"/>
</dbReference>
<comment type="subcellular location">
    <subcellularLocation>
        <location evidence="1">Membrane</location>
        <topology evidence="1">Multi-pass membrane protein</topology>
    </subcellularLocation>
</comment>
<feature type="transmembrane region" description="Helical" evidence="10">
    <location>
        <begin position="248"/>
        <end position="272"/>
    </location>
</feature>
<dbReference type="OMA" id="WCPHCHE"/>
<dbReference type="Proteomes" id="UP000030680">
    <property type="component" value="Unassembled WGS sequence"/>
</dbReference>
<keyword evidence="4" id="KW-0874">Quinone</keyword>
<dbReference type="PROSITE" id="PS51354">
    <property type="entry name" value="GLUTAREDOXIN_2"/>
    <property type="match status" value="1"/>
</dbReference>
<dbReference type="InterPro" id="IPR012932">
    <property type="entry name" value="VKOR"/>
</dbReference>
<sequence>MAFLIYCPGSLCRYHNNKNRKLPFCGYFRSNQIHPKHTFCRNNRSCNFPRAFLSMSLLSKEDISSSSDQKLESSSDQNCEIPVKILEEVQDSSFLRKSIMILSSIGVIDTVYLTVGKLFLTPEIMCHTQGCIEVFKSPLASIFGVPLSFLGFMAYSAVFLLSACPLLCRRKSSTFKNQLHTFSKKALSLLTLAMTIVSAFLMYILFFQIQSFCPYCVLSAFLSGSLFITSSFLHFSSVGWKKWIRHSFVVLLILASITGGALVAFGTASMTFSNQVFDPPSITSHSNARMMKLAERLKSKKARMYGAFWCEHCYHQKQMFGQEAFEKIEYVECSKNGRDSQYNLCREKDVPGYPTWEIDGELYPGEQSVEELEELAKAGN</sequence>
<evidence type="ECO:0000259" key="11">
    <source>
        <dbReference type="SMART" id="SM00756"/>
    </source>
</evidence>
<dbReference type="Gramene" id="EME26277">
    <property type="protein sequence ID" value="EME26277"/>
    <property type="gene ID" value="Gasu_60810"/>
</dbReference>
<evidence type="ECO:0000256" key="4">
    <source>
        <dbReference type="ARBA" id="ARBA00022719"/>
    </source>
</evidence>
<dbReference type="InterPro" id="IPR044698">
    <property type="entry name" value="VKOR/LTO1"/>
</dbReference>
<keyword evidence="13" id="KW-1185">Reference proteome</keyword>
<evidence type="ECO:0000256" key="1">
    <source>
        <dbReference type="ARBA" id="ARBA00004141"/>
    </source>
</evidence>
<evidence type="ECO:0000256" key="2">
    <source>
        <dbReference type="ARBA" id="ARBA00006214"/>
    </source>
</evidence>
<name>M2X8Y0_GALSU</name>
<dbReference type="PANTHER" id="PTHR34573:SF1">
    <property type="entry name" value="VITAMIN K EPOXIDE REDUCTASE DOMAIN-CONTAINING PROTEIN"/>
    <property type="match status" value="1"/>
</dbReference>
<dbReference type="GO" id="GO:0048038">
    <property type="term" value="F:quinone binding"/>
    <property type="evidence" value="ECO:0007669"/>
    <property type="project" value="UniProtKB-KW"/>
</dbReference>
<keyword evidence="7 10" id="KW-0472">Membrane</keyword>
<dbReference type="PANTHER" id="PTHR34573">
    <property type="entry name" value="VKC DOMAIN-CONTAINING PROTEIN"/>
    <property type="match status" value="1"/>
</dbReference>
<dbReference type="SMART" id="SM00756">
    <property type="entry name" value="VKc"/>
    <property type="match status" value="1"/>
</dbReference>
<proteinExistence type="inferred from homology"/>
<reference evidence="13" key="1">
    <citation type="journal article" date="2013" name="Science">
        <title>Gene transfer from bacteria and archaea facilitated evolution of an extremophilic eukaryote.</title>
        <authorList>
            <person name="Schonknecht G."/>
            <person name="Chen W.H."/>
            <person name="Ternes C.M."/>
            <person name="Barbier G.G."/>
            <person name="Shrestha R.P."/>
            <person name="Stanke M."/>
            <person name="Brautigam A."/>
            <person name="Baker B.J."/>
            <person name="Banfield J.F."/>
            <person name="Garavito R.M."/>
            <person name="Carr K."/>
            <person name="Wilkerson C."/>
            <person name="Rensing S.A."/>
            <person name="Gagneul D."/>
            <person name="Dickenson N.E."/>
            <person name="Oesterhelt C."/>
            <person name="Lercher M.J."/>
            <person name="Weber A.P."/>
        </authorList>
    </citation>
    <scope>NUCLEOTIDE SEQUENCE [LARGE SCALE GENOMIC DNA]</scope>
    <source>
        <strain evidence="13">074W</strain>
    </source>
</reference>
<evidence type="ECO:0000256" key="6">
    <source>
        <dbReference type="ARBA" id="ARBA00023002"/>
    </source>
</evidence>
<evidence type="ECO:0000256" key="3">
    <source>
        <dbReference type="ARBA" id="ARBA00022692"/>
    </source>
</evidence>
<dbReference type="SUPFAM" id="SSF52833">
    <property type="entry name" value="Thioredoxin-like"/>
    <property type="match status" value="1"/>
</dbReference>
<dbReference type="Gene3D" id="1.20.1440.130">
    <property type="entry name" value="VKOR domain"/>
    <property type="match status" value="1"/>
</dbReference>
<dbReference type="GO" id="GO:0016020">
    <property type="term" value="C:membrane"/>
    <property type="evidence" value="ECO:0007669"/>
    <property type="project" value="UniProtKB-SubCell"/>
</dbReference>
<dbReference type="InterPro" id="IPR038354">
    <property type="entry name" value="VKOR_sf"/>
</dbReference>
<protein>
    <recommendedName>
        <fullName evidence="11">Vitamin K epoxide reductase domain-containing protein</fullName>
    </recommendedName>
</protein>
<dbReference type="EMBL" id="KB454555">
    <property type="protein sequence ID" value="EME26277.1"/>
    <property type="molecule type" value="Genomic_DNA"/>
</dbReference>
<feature type="transmembrane region" description="Helical" evidence="10">
    <location>
        <begin position="140"/>
        <end position="167"/>
    </location>
</feature>
<dbReference type="STRING" id="130081.M2X8Y0"/>
<evidence type="ECO:0000313" key="13">
    <source>
        <dbReference type="Proteomes" id="UP000030680"/>
    </source>
</evidence>
<evidence type="ECO:0000313" key="12">
    <source>
        <dbReference type="EMBL" id="EME26277.1"/>
    </source>
</evidence>
<organism evidence="12 13">
    <name type="scientific">Galdieria sulphuraria</name>
    <name type="common">Red alga</name>
    <dbReference type="NCBI Taxonomy" id="130081"/>
    <lineage>
        <taxon>Eukaryota</taxon>
        <taxon>Rhodophyta</taxon>
        <taxon>Bangiophyceae</taxon>
        <taxon>Galdieriales</taxon>
        <taxon>Galdieriaceae</taxon>
        <taxon>Galdieria</taxon>
    </lineage>
</organism>
<dbReference type="RefSeq" id="XP_005702797.1">
    <property type="nucleotide sequence ID" value="XM_005702740.1"/>
</dbReference>
<accession>M2X8Y0</accession>
<dbReference type="GeneID" id="17085260"/>
<feature type="domain" description="Vitamin K epoxide reductase" evidence="11">
    <location>
        <begin position="92"/>
        <end position="234"/>
    </location>
</feature>
<keyword evidence="6" id="KW-0560">Oxidoreductase</keyword>
<dbReference type="KEGG" id="gsl:Gasu_60810"/>
<keyword evidence="8" id="KW-1015">Disulfide bond</keyword>
<keyword evidence="3 10" id="KW-0812">Transmembrane</keyword>
<feature type="transmembrane region" description="Helical" evidence="10">
    <location>
        <begin position="187"/>
        <end position="206"/>
    </location>
</feature>
<evidence type="ECO:0000256" key="10">
    <source>
        <dbReference type="SAM" id="Phobius"/>
    </source>
</evidence>
<keyword evidence="5 10" id="KW-1133">Transmembrane helix</keyword>
<dbReference type="GO" id="GO:0016491">
    <property type="term" value="F:oxidoreductase activity"/>
    <property type="evidence" value="ECO:0007669"/>
    <property type="project" value="UniProtKB-KW"/>
</dbReference>
<evidence type="ECO:0000256" key="5">
    <source>
        <dbReference type="ARBA" id="ARBA00022989"/>
    </source>
</evidence>
<dbReference type="CDD" id="cd12916">
    <property type="entry name" value="VKOR_1"/>
    <property type="match status" value="1"/>
</dbReference>